<keyword evidence="3" id="KW-0804">Transcription</keyword>
<dbReference type="InterPro" id="IPR020449">
    <property type="entry name" value="Tscrpt_reg_AraC-type_HTH"/>
</dbReference>
<dbReference type="InterPro" id="IPR018060">
    <property type="entry name" value="HTH_AraC"/>
</dbReference>
<dbReference type="Pfam" id="PF12833">
    <property type="entry name" value="HTH_18"/>
    <property type="match status" value="1"/>
</dbReference>
<dbReference type="EMBL" id="LNXY01000027">
    <property type="protein sequence ID" value="KTC85821.1"/>
    <property type="molecule type" value="Genomic_DNA"/>
</dbReference>
<dbReference type="GO" id="GO:0043565">
    <property type="term" value="F:sequence-specific DNA binding"/>
    <property type="evidence" value="ECO:0007669"/>
    <property type="project" value="InterPro"/>
</dbReference>
<organism evidence="5 6">
    <name type="scientific">Legionella drozanskii LLAP-1</name>
    <dbReference type="NCBI Taxonomy" id="1212489"/>
    <lineage>
        <taxon>Bacteria</taxon>
        <taxon>Pseudomonadati</taxon>
        <taxon>Pseudomonadota</taxon>
        <taxon>Gammaproteobacteria</taxon>
        <taxon>Legionellales</taxon>
        <taxon>Legionellaceae</taxon>
        <taxon>Legionella</taxon>
    </lineage>
</organism>
<keyword evidence="2" id="KW-0238">DNA-binding</keyword>
<dbReference type="PATRIC" id="fig|1212489.4.peg.2268"/>
<dbReference type="InterPro" id="IPR009057">
    <property type="entry name" value="Homeodomain-like_sf"/>
</dbReference>
<dbReference type="InterPro" id="IPR011051">
    <property type="entry name" value="RmlC_Cupin_sf"/>
</dbReference>
<evidence type="ECO:0000256" key="2">
    <source>
        <dbReference type="ARBA" id="ARBA00023125"/>
    </source>
</evidence>
<dbReference type="InterPro" id="IPR018062">
    <property type="entry name" value="HTH_AraC-typ_CS"/>
</dbReference>
<proteinExistence type="predicted"/>
<keyword evidence="1" id="KW-0805">Transcription regulation</keyword>
<feature type="domain" description="HTH araC/xylS-type" evidence="4">
    <location>
        <begin position="142"/>
        <end position="240"/>
    </location>
</feature>
<dbReference type="PROSITE" id="PS00041">
    <property type="entry name" value="HTH_ARAC_FAMILY_1"/>
    <property type="match status" value="1"/>
</dbReference>
<dbReference type="SMART" id="SM00342">
    <property type="entry name" value="HTH_ARAC"/>
    <property type="match status" value="1"/>
</dbReference>
<name>A0A0W0SRH3_9GAMM</name>
<comment type="caution">
    <text evidence="5">The sequence shown here is derived from an EMBL/GenBank/DDBJ whole genome shotgun (WGS) entry which is preliminary data.</text>
</comment>
<dbReference type="STRING" id="1212489.Ldro_2146"/>
<dbReference type="PROSITE" id="PS01124">
    <property type="entry name" value="HTH_ARAC_FAMILY_2"/>
    <property type="match status" value="1"/>
</dbReference>
<dbReference type="PANTHER" id="PTHR46796:SF13">
    <property type="entry name" value="HTH-TYPE TRANSCRIPTIONAL ACTIVATOR RHAS"/>
    <property type="match status" value="1"/>
</dbReference>
<dbReference type="GO" id="GO:0003700">
    <property type="term" value="F:DNA-binding transcription factor activity"/>
    <property type="evidence" value="ECO:0007669"/>
    <property type="project" value="InterPro"/>
</dbReference>
<accession>A0A0W0SRH3</accession>
<keyword evidence="6" id="KW-1185">Reference proteome</keyword>
<evidence type="ECO:0000259" key="4">
    <source>
        <dbReference type="PROSITE" id="PS01124"/>
    </source>
</evidence>
<sequence length="248" mass="28412">MPSTCSLLSLRSYETYNCSHSHDFAQLVFPINGIMELQTGNHFGLVHTNTAAFVAPHEIHCFAASRGNRFLVLDLKEPNFIANTQLTPAFLELPTATLKFLHFVQSYLLQENTDDSSDYLVQNLLLKLLSQTLMPTVDTRVLQVKQWIDNHFVLPIHIETLTKICHLSASQLQRRFKKMTGQTIAEYWRAQKLSHAQILLGTEQLSIEAIAYQLGYENLSAFSRRFTQTFGYSPSQWREMTLAAKKMR</sequence>
<dbReference type="PANTHER" id="PTHR46796">
    <property type="entry name" value="HTH-TYPE TRANSCRIPTIONAL ACTIVATOR RHAS-RELATED"/>
    <property type="match status" value="1"/>
</dbReference>
<dbReference type="SUPFAM" id="SSF46689">
    <property type="entry name" value="Homeodomain-like"/>
    <property type="match status" value="2"/>
</dbReference>
<dbReference type="OrthoDB" id="5740883at2"/>
<dbReference type="InterPro" id="IPR050204">
    <property type="entry name" value="AraC_XylS_family_regulators"/>
</dbReference>
<dbReference type="AlphaFoldDB" id="A0A0W0SRH3"/>
<protein>
    <submittedName>
        <fullName evidence="5">AraC family transcriptional regulator</fullName>
    </submittedName>
</protein>
<evidence type="ECO:0000256" key="3">
    <source>
        <dbReference type="ARBA" id="ARBA00023163"/>
    </source>
</evidence>
<dbReference type="SUPFAM" id="SSF51182">
    <property type="entry name" value="RmlC-like cupins"/>
    <property type="match status" value="1"/>
</dbReference>
<dbReference type="Proteomes" id="UP000054736">
    <property type="component" value="Unassembled WGS sequence"/>
</dbReference>
<evidence type="ECO:0000256" key="1">
    <source>
        <dbReference type="ARBA" id="ARBA00023015"/>
    </source>
</evidence>
<evidence type="ECO:0000313" key="6">
    <source>
        <dbReference type="Proteomes" id="UP000054736"/>
    </source>
</evidence>
<dbReference type="Gene3D" id="1.10.10.60">
    <property type="entry name" value="Homeodomain-like"/>
    <property type="match status" value="2"/>
</dbReference>
<dbReference type="PRINTS" id="PR00032">
    <property type="entry name" value="HTHARAC"/>
</dbReference>
<evidence type="ECO:0000313" key="5">
    <source>
        <dbReference type="EMBL" id="KTC85821.1"/>
    </source>
</evidence>
<dbReference type="RefSeq" id="WP_058496424.1">
    <property type="nucleotide sequence ID" value="NZ_CAAAIU010000001.1"/>
</dbReference>
<gene>
    <name evidence="5" type="ORF">Ldro_2146</name>
</gene>
<reference evidence="5 6" key="1">
    <citation type="submission" date="2015-11" db="EMBL/GenBank/DDBJ databases">
        <title>Genomic analysis of 38 Legionella species identifies large and diverse effector repertoires.</title>
        <authorList>
            <person name="Burstein D."/>
            <person name="Amaro F."/>
            <person name="Zusman T."/>
            <person name="Lifshitz Z."/>
            <person name="Cohen O."/>
            <person name="Gilbert J.A."/>
            <person name="Pupko T."/>
            <person name="Shuman H.A."/>
            <person name="Segal G."/>
        </authorList>
    </citation>
    <scope>NUCLEOTIDE SEQUENCE [LARGE SCALE GENOMIC DNA]</scope>
    <source>
        <strain evidence="5 6">ATCC 700990</strain>
    </source>
</reference>